<feature type="compositionally biased region" description="Basic residues" evidence="1">
    <location>
        <begin position="18"/>
        <end position="31"/>
    </location>
</feature>
<proteinExistence type="predicted"/>
<feature type="region of interest" description="Disordered" evidence="1">
    <location>
        <begin position="51"/>
        <end position="72"/>
    </location>
</feature>
<protein>
    <submittedName>
        <fullName evidence="2">Uncharacterized protein</fullName>
    </submittedName>
</protein>
<comment type="caution">
    <text evidence="2">The sequence shown here is derived from an EMBL/GenBank/DDBJ whole genome shotgun (WGS) entry which is preliminary data.</text>
</comment>
<gene>
    <name evidence="2" type="ORF">E2C01_056055</name>
</gene>
<reference evidence="2 3" key="1">
    <citation type="submission" date="2019-05" db="EMBL/GenBank/DDBJ databases">
        <title>Another draft genome of Portunus trituberculatus and its Hox gene families provides insights of decapod evolution.</title>
        <authorList>
            <person name="Jeong J.-H."/>
            <person name="Song I."/>
            <person name="Kim S."/>
            <person name="Choi T."/>
            <person name="Kim D."/>
            <person name="Ryu S."/>
            <person name="Kim W."/>
        </authorList>
    </citation>
    <scope>NUCLEOTIDE SEQUENCE [LARGE SCALE GENOMIC DNA]</scope>
    <source>
        <tissue evidence="2">Muscle</tissue>
    </source>
</reference>
<dbReference type="AlphaFoldDB" id="A0A5B7GWC0"/>
<evidence type="ECO:0000256" key="1">
    <source>
        <dbReference type="SAM" id="MobiDB-lite"/>
    </source>
</evidence>
<dbReference type="Proteomes" id="UP000324222">
    <property type="component" value="Unassembled WGS sequence"/>
</dbReference>
<evidence type="ECO:0000313" key="3">
    <source>
        <dbReference type="Proteomes" id="UP000324222"/>
    </source>
</evidence>
<dbReference type="EMBL" id="VSRR010019168">
    <property type="protein sequence ID" value="MPC61976.1"/>
    <property type="molecule type" value="Genomic_DNA"/>
</dbReference>
<feature type="region of interest" description="Disordered" evidence="1">
    <location>
        <begin position="18"/>
        <end position="39"/>
    </location>
</feature>
<keyword evidence="3" id="KW-1185">Reference proteome</keyword>
<organism evidence="2 3">
    <name type="scientific">Portunus trituberculatus</name>
    <name type="common">Swimming crab</name>
    <name type="synonym">Neptunus trituberculatus</name>
    <dbReference type="NCBI Taxonomy" id="210409"/>
    <lineage>
        <taxon>Eukaryota</taxon>
        <taxon>Metazoa</taxon>
        <taxon>Ecdysozoa</taxon>
        <taxon>Arthropoda</taxon>
        <taxon>Crustacea</taxon>
        <taxon>Multicrustacea</taxon>
        <taxon>Malacostraca</taxon>
        <taxon>Eumalacostraca</taxon>
        <taxon>Eucarida</taxon>
        <taxon>Decapoda</taxon>
        <taxon>Pleocyemata</taxon>
        <taxon>Brachyura</taxon>
        <taxon>Eubrachyura</taxon>
        <taxon>Portunoidea</taxon>
        <taxon>Portunidae</taxon>
        <taxon>Portuninae</taxon>
        <taxon>Portunus</taxon>
    </lineage>
</organism>
<name>A0A5B7GWC0_PORTR</name>
<evidence type="ECO:0000313" key="2">
    <source>
        <dbReference type="EMBL" id="MPC61976.1"/>
    </source>
</evidence>
<sequence>MSSHLITHPINIVTNRCPHSRATHTRNHKTRQGTQGPYFSFERRNRNSLSVADQDSIQDGGGTGIALMKVRD</sequence>
<accession>A0A5B7GWC0</accession>